<accession>A0ABX4H657</accession>
<gene>
    <name evidence="1" type="ORF">CJF60_01615</name>
</gene>
<dbReference type="Proteomes" id="UP000217033">
    <property type="component" value="Unassembled WGS sequence"/>
</dbReference>
<reference evidence="1" key="1">
    <citation type="submission" date="2017-08" db="EMBL/GenBank/DDBJ databases">
        <authorList>
            <person name="Alvarez-Ponce D."/>
            <person name="Weitzman C.L."/>
            <person name="Tillett R.L."/>
            <person name="Sandmeier F.C."/>
            <person name="Tracy C.R."/>
        </authorList>
    </citation>
    <scope>NUCLEOTIDE SEQUENCE [LARGE SCALE GENOMIC DNA]</scope>
    <source>
        <strain evidence="1">PS6</strain>
    </source>
</reference>
<evidence type="ECO:0000313" key="2">
    <source>
        <dbReference type="Proteomes" id="UP000217033"/>
    </source>
</evidence>
<keyword evidence="2" id="KW-1185">Reference proteome</keyword>
<evidence type="ECO:0000313" key="1">
    <source>
        <dbReference type="EMBL" id="PAF55369.1"/>
    </source>
</evidence>
<dbReference type="RefSeq" id="WP_095279118.1">
    <property type="nucleotide sequence ID" value="NZ_NQMN01000001.1"/>
</dbReference>
<dbReference type="EMBL" id="NQMN01000001">
    <property type="protein sequence ID" value="PAF55369.1"/>
    <property type="molecule type" value="Genomic_DNA"/>
</dbReference>
<proteinExistence type="predicted"/>
<protein>
    <submittedName>
        <fullName evidence="1">Uncharacterized protein</fullName>
    </submittedName>
</protein>
<sequence>MAFNPILHKATINFVYTHPKTNKRKVLRKDNYYFLIVTHINLKKVLLIYTTKLQFLFAIRIKDYKDYFTFVQKKDRHIFMPNPIKKRVHKMYLADKIAIFDPIREREKFHIWLSMKNYWDYKWNPSRGYINYMQRRKERLDKINKTKKRGNNDK</sequence>
<comment type="caution">
    <text evidence="1">The sequence shown here is derived from an EMBL/GenBank/DDBJ whole genome shotgun (WGS) entry which is preliminary data.</text>
</comment>
<organism evidence="1 2">
    <name type="scientific">Mycoplasmopsis agassizii</name>
    <dbReference type="NCBI Taxonomy" id="33922"/>
    <lineage>
        <taxon>Bacteria</taxon>
        <taxon>Bacillati</taxon>
        <taxon>Mycoplasmatota</taxon>
        <taxon>Mycoplasmoidales</taxon>
        <taxon>Metamycoplasmataceae</taxon>
        <taxon>Mycoplasmopsis</taxon>
    </lineage>
</organism>
<name>A0ABX4H657_9BACT</name>